<evidence type="ECO:0000256" key="1">
    <source>
        <dbReference type="SAM" id="MobiDB-lite"/>
    </source>
</evidence>
<dbReference type="SMART" id="SM00368">
    <property type="entry name" value="LRR_RI"/>
    <property type="match status" value="5"/>
</dbReference>
<dbReference type="Pfam" id="PF13516">
    <property type="entry name" value="LRR_6"/>
    <property type="match status" value="5"/>
</dbReference>
<organism evidence="2 3">
    <name type="scientific">Manduca sexta</name>
    <name type="common">Tobacco hawkmoth</name>
    <name type="synonym">Tobacco hornworm</name>
    <dbReference type="NCBI Taxonomy" id="7130"/>
    <lineage>
        <taxon>Eukaryota</taxon>
        <taxon>Metazoa</taxon>
        <taxon>Ecdysozoa</taxon>
        <taxon>Arthropoda</taxon>
        <taxon>Hexapoda</taxon>
        <taxon>Insecta</taxon>
        <taxon>Pterygota</taxon>
        <taxon>Neoptera</taxon>
        <taxon>Endopterygota</taxon>
        <taxon>Lepidoptera</taxon>
        <taxon>Glossata</taxon>
        <taxon>Ditrysia</taxon>
        <taxon>Bombycoidea</taxon>
        <taxon>Sphingidae</taxon>
        <taxon>Sphinginae</taxon>
        <taxon>Sphingini</taxon>
        <taxon>Manduca</taxon>
    </lineage>
</organism>
<dbReference type="EMBL" id="JH668982">
    <property type="protein sequence ID" value="KAG6463414.1"/>
    <property type="molecule type" value="Genomic_DNA"/>
</dbReference>
<reference evidence="2" key="2">
    <citation type="submission" date="2020-12" db="EMBL/GenBank/DDBJ databases">
        <authorList>
            <person name="Kanost M."/>
        </authorList>
    </citation>
    <scope>NUCLEOTIDE SEQUENCE</scope>
</reference>
<evidence type="ECO:0000313" key="3">
    <source>
        <dbReference type="Proteomes" id="UP000791440"/>
    </source>
</evidence>
<proteinExistence type="predicted"/>
<reference evidence="2" key="1">
    <citation type="journal article" date="2016" name="Insect Biochem. Mol. Biol.">
        <title>Multifaceted biological insights from a draft genome sequence of the tobacco hornworm moth, Manduca sexta.</title>
        <authorList>
            <person name="Kanost M.R."/>
            <person name="Arrese E.L."/>
            <person name="Cao X."/>
            <person name="Chen Y.R."/>
            <person name="Chellapilla S."/>
            <person name="Goldsmith M.R."/>
            <person name="Grosse-Wilde E."/>
            <person name="Heckel D.G."/>
            <person name="Herndon N."/>
            <person name="Jiang H."/>
            <person name="Papanicolaou A."/>
            <person name="Qu J."/>
            <person name="Soulages J.L."/>
            <person name="Vogel H."/>
            <person name="Walters J."/>
            <person name="Waterhouse R.M."/>
            <person name="Ahn S.J."/>
            <person name="Almeida F.C."/>
            <person name="An C."/>
            <person name="Aqrawi P."/>
            <person name="Bretschneider A."/>
            <person name="Bryant W.B."/>
            <person name="Bucks S."/>
            <person name="Chao H."/>
            <person name="Chevignon G."/>
            <person name="Christen J.M."/>
            <person name="Clarke D.F."/>
            <person name="Dittmer N.T."/>
            <person name="Ferguson L.C.F."/>
            <person name="Garavelou S."/>
            <person name="Gordon K.H.J."/>
            <person name="Gunaratna R.T."/>
            <person name="Han Y."/>
            <person name="Hauser F."/>
            <person name="He Y."/>
            <person name="Heidel-Fischer H."/>
            <person name="Hirsh A."/>
            <person name="Hu Y."/>
            <person name="Jiang H."/>
            <person name="Kalra D."/>
            <person name="Klinner C."/>
            <person name="Konig C."/>
            <person name="Kovar C."/>
            <person name="Kroll A.R."/>
            <person name="Kuwar S.S."/>
            <person name="Lee S.L."/>
            <person name="Lehman R."/>
            <person name="Li K."/>
            <person name="Li Z."/>
            <person name="Liang H."/>
            <person name="Lovelace S."/>
            <person name="Lu Z."/>
            <person name="Mansfield J.H."/>
            <person name="McCulloch K.J."/>
            <person name="Mathew T."/>
            <person name="Morton B."/>
            <person name="Muzny D.M."/>
            <person name="Neunemann D."/>
            <person name="Ongeri F."/>
            <person name="Pauchet Y."/>
            <person name="Pu L.L."/>
            <person name="Pyrousis I."/>
            <person name="Rao X.J."/>
            <person name="Redding A."/>
            <person name="Roesel C."/>
            <person name="Sanchez-Gracia A."/>
            <person name="Schaack S."/>
            <person name="Shukla A."/>
            <person name="Tetreau G."/>
            <person name="Wang Y."/>
            <person name="Xiong G.H."/>
            <person name="Traut W."/>
            <person name="Walsh T.K."/>
            <person name="Worley K.C."/>
            <person name="Wu D."/>
            <person name="Wu W."/>
            <person name="Wu Y.Q."/>
            <person name="Zhang X."/>
            <person name="Zou Z."/>
            <person name="Zucker H."/>
            <person name="Briscoe A.D."/>
            <person name="Burmester T."/>
            <person name="Clem R.J."/>
            <person name="Feyereisen R."/>
            <person name="Grimmelikhuijzen C.J.P."/>
            <person name="Hamodrakas S.J."/>
            <person name="Hansson B.S."/>
            <person name="Huguet E."/>
            <person name="Jermiin L.S."/>
            <person name="Lan Q."/>
            <person name="Lehman H.K."/>
            <person name="Lorenzen M."/>
            <person name="Merzendorfer H."/>
            <person name="Michalopoulos I."/>
            <person name="Morton D.B."/>
            <person name="Muthukrishnan S."/>
            <person name="Oakeshott J.G."/>
            <person name="Palmer W."/>
            <person name="Park Y."/>
            <person name="Passarelli A.L."/>
            <person name="Rozas J."/>
            <person name="Schwartz L.M."/>
            <person name="Smith W."/>
            <person name="Southgate A."/>
            <person name="Vilcinskas A."/>
            <person name="Vogt R."/>
            <person name="Wang P."/>
            <person name="Werren J."/>
            <person name="Yu X.Q."/>
            <person name="Zhou J.J."/>
            <person name="Brown S.J."/>
            <person name="Scherer S.E."/>
            <person name="Richards S."/>
            <person name="Blissard G.W."/>
        </authorList>
    </citation>
    <scope>NUCLEOTIDE SEQUENCE</scope>
</reference>
<dbReference type="InterPro" id="IPR001611">
    <property type="entry name" value="Leu-rich_rpt"/>
</dbReference>
<sequence length="341" mass="37800">MLSKHSLDLLDLSRNDIKDAGLMYLTAQITKGAVIKRLNLSYNDLGVDGAIALAEAYGLNNKVTHLDLSWNRIYPTPGANFLIRTLGDNKSLRKLNLSWNALTVGIPLRKLLTVTTLKILDLSNNKLSTDAAKSIALRLPNATGLVTLNISNNPLRPADAFMILTALRQKAVKVQNLLMDNIVISKDFIAEKTAILKLSFRAKTHITHGPVTKNYTLSMPDMRLIVMKRIDFVSSRASKKCKVDIMLFFLSLQKTNEGPDIQIRLLYKHLVLAGVHVDIELIEEMANLFPGQPTDKGAKTVNLPGVVEYMSRLWPDKKLPPTPPPPPPPPPPPKGKSKKKK</sequence>
<dbReference type="EMBL" id="JH668982">
    <property type="protein sequence ID" value="KAG6463415.1"/>
    <property type="molecule type" value="Genomic_DNA"/>
</dbReference>
<name>A0A922CXL3_MANSE</name>
<dbReference type="Proteomes" id="UP000791440">
    <property type="component" value="Unassembled WGS sequence"/>
</dbReference>
<keyword evidence="3" id="KW-1185">Reference proteome</keyword>
<dbReference type="PANTHER" id="PTHR24114">
    <property type="entry name" value="LEUCINE RICH REPEAT FAMILY PROTEIN"/>
    <property type="match status" value="1"/>
</dbReference>
<accession>A0A922CXL3</accession>
<dbReference type="InterPro" id="IPR052394">
    <property type="entry name" value="LRR-containing"/>
</dbReference>
<gene>
    <name evidence="2" type="ORF">O3G_MSEX013857</name>
</gene>
<feature type="compositionally biased region" description="Pro residues" evidence="1">
    <location>
        <begin position="320"/>
        <end position="334"/>
    </location>
</feature>
<comment type="caution">
    <text evidence="2">The sequence shown here is derived from an EMBL/GenBank/DDBJ whole genome shotgun (WGS) entry which is preliminary data.</text>
</comment>
<feature type="region of interest" description="Disordered" evidence="1">
    <location>
        <begin position="314"/>
        <end position="341"/>
    </location>
</feature>
<protein>
    <submittedName>
        <fullName evidence="2">Uncharacterized protein</fullName>
    </submittedName>
</protein>
<evidence type="ECO:0000313" key="2">
    <source>
        <dbReference type="EMBL" id="KAG6463415.1"/>
    </source>
</evidence>
<dbReference type="AlphaFoldDB" id="A0A922CXL3"/>
<dbReference type="PANTHER" id="PTHR24114:SF2">
    <property type="entry name" value="F-BOX DOMAIN-CONTAINING PROTEIN-RELATED"/>
    <property type="match status" value="1"/>
</dbReference>